<feature type="transmembrane region" description="Helical" evidence="1">
    <location>
        <begin position="174"/>
        <end position="196"/>
    </location>
</feature>
<feature type="transmembrane region" description="Helical" evidence="1">
    <location>
        <begin position="257"/>
        <end position="277"/>
    </location>
</feature>
<feature type="transmembrane region" description="Helical" evidence="1">
    <location>
        <begin position="202"/>
        <end position="220"/>
    </location>
</feature>
<evidence type="ECO:0000256" key="1">
    <source>
        <dbReference type="SAM" id="Phobius"/>
    </source>
</evidence>
<sequence>MNQNAQPHYVPVFAAMLGLVSVQTGAAVGKTLFPLVGPEGVAALRLGIAAIVLFVCIRPRSIWRQVKLGELLGYGVMMGLMNLLIYRAFLYIPVGIAVSIEVIGPLGAALWSSRRRIDLLWIALSACGLVLLPWDSGQGGLDPRGVAFALAAALAWGLYVVLGSRVAIHGNQAVAGGMLIAAALAVPLGAAQAGTLLLEPRVMIVGLSVALLSSTFPFLLDIFAMRRLPASLFGVLLSASPAVAAIAGWLVLGERLSVTQCAGIVAIAGACVGSALVGAGRAGRVSSEVA</sequence>
<dbReference type="Pfam" id="PF00892">
    <property type="entry name" value="EamA"/>
    <property type="match status" value="1"/>
</dbReference>
<organism evidence="3 4">
    <name type="scientific">Pseudomonas ulcerans</name>
    <dbReference type="NCBI Taxonomy" id="3115852"/>
    <lineage>
        <taxon>Bacteria</taxon>
        <taxon>Pseudomonadati</taxon>
        <taxon>Pseudomonadota</taxon>
        <taxon>Gammaproteobacteria</taxon>
        <taxon>Pseudomonadales</taxon>
        <taxon>Pseudomonadaceae</taxon>
        <taxon>Pseudomonas</taxon>
    </lineage>
</organism>
<reference evidence="3 4" key="1">
    <citation type="submission" date="2024-01" db="EMBL/GenBank/DDBJ databases">
        <title>Unpublished Manusciprt.</title>
        <authorList>
            <person name="Duman M."/>
            <person name="Valdes E.G."/>
            <person name="Ajmi N."/>
            <person name="Altun S."/>
            <person name="Saticioglu I.B."/>
        </authorList>
    </citation>
    <scope>NUCLEOTIDE SEQUENCE [LARGE SCALE GENOMIC DNA]</scope>
    <source>
        <strain evidence="3 4">148P</strain>
    </source>
</reference>
<feature type="transmembrane region" description="Helical" evidence="1">
    <location>
        <begin position="91"/>
        <end position="111"/>
    </location>
</feature>
<proteinExistence type="predicted"/>
<protein>
    <submittedName>
        <fullName evidence="3">EamA family transporter</fullName>
    </submittedName>
</protein>
<keyword evidence="1" id="KW-0812">Transmembrane</keyword>
<feature type="transmembrane region" description="Helical" evidence="1">
    <location>
        <begin position="12"/>
        <end position="29"/>
    </location>
</feature>
<feature type="transmembrane region" description="Helical" evidence="1">
    <location>
        <begin position="35"/>
        <end position="56"/>
    </location>
</feature>
<feature type="transmembrane region" description="Helical" evidence="1">
    <location>
        <begin position="68"/>
        <end position="85"/>
    </location>
</feature>
<feature type="transmembrane region" description="Helical" evidence="1">
    <location>
        <begin position="118"/>
        <end position="134"/>
    </location>
</feature>
<dbReference type="RefSeq" id="WP_330078222.1">
    <property type="nucleotide sequence ID" value="NZ_JAZDQJ010000069.1"/>
</dbReference>
<dbReference type="Proteomes" id="UP001335100">
    <property type="component" value="Unassembled WGS sequence"/>
</dbReference>
<evidence type="ECO:0000313" key="4">
    <source>
        <dbReference type="Proteomes" id="UP001335100"/>
    </source>
</evidence>
<dbReference type="Gene3D" id="1.10.3730.20">
    <property type="match status" value="1"/>
</dbReference>
<dbReference type="InterPro" id="IPR000620">
    <property type="entry name" value="EamA_dom"/>
</dbReference>
<keyword evidence="4" id="KW-1185">Reference proteome</keyword>
<dbReference type="SUPFAM" id="SSF103481">
    <property type="entry name" value="Multidrug resistance efflux transporter EmrE"/>
    <property type="match status" value="2"/>
</dbReference>
<dbReference type="InterPro" id="IPR037185">
    <property type="entry name" value="EmrE-like"/>
</dbReference>
<keyword evidence="1" id="KW-0472">Membrane</keyword>
<feature type="domain" description="EamA" evidence="2">
    <location>
        <begin position="144"/>
        <end position="273"/>
    </location>
</feature>
<keyword evidence="1" id="KW-1133">Transmembrane helix</keyword>
<feature type="transmembrane region" description="Helical" evidence="1">
    <location>
        <begin position="232"/>
        <end position="251"/>
    </location>
</feature>
<feature type="transmembrane region" description="Helical" evidence="1">
    <location>
        <begin position="146"/>
        <end position="162"/>
    </location>
</feature>
<evidence type="ECO:0000259" key="2">
    <source>
        <dbReference type="Pfam" id="PF00892"/>
    </source>
</evidence>
<accession>A0ABU7I171</accession>
<gene>
    <name evidence="3" type="ORF">V0R50_30505</name>
</gene>
<evidence type="ECO:0000313" key="3">
    <source>
        <dbReference type="EMBL" id="MEE1937575.1"/>
    </source>
</evidence>
<comment type="caution">
    <text evidence="3">The sequence shown here is derived from an EMBL/GenBank/DDBJ whole genome shotgun (WGS) entry which is preliminary data.</text>
</comment>
<dbReference type="EMBL" id="JAZDQJ010000069">
    <property type="protein sequence ID" value="MEE1937575.1"/>
    <property type="molecule type" value="Genomic_DNA"/>
</dbReference>
<name>A0ABU7I171_9PSED</name>